<accession>A0A0J8RK75</accession>
<dbReference type="EMBL" id="DS016985">
    <property type="protein sequence ID" value="KMU84334.1"/>
    <property type="molecule type" value="Genomic_DNA"/>
</dbReference>
<evidence type="ECO:0000256" key="1">
    <source>
        <dbReference type="SAM" id="MobiDB-lite"/>
    </source>
</evidence>
<feature type="region of interest" description="Disordered" evidence="1">
    <location>
        <begin position="36"/>
        <end position="77"/>
    </location>
</feature>
<proteinExistence type="predicted"/>
<dbReference type="Proteomes" id="UP000054563">
    <property type="component" value="Unassembled WGS sequence"/>
</dbReference>
<evidence type="ECO:0000313" key="3">
    <source>
        <dbReference type="Proteomes" id="UP000054563"/>
    </source>
</evidence>
<dbReference type="VEuPathDB" id="FungiDB:CIHG_02120"/>
<dbReference type="AlphaFoldDB" id="A0A0J8RK75"/>
<feature type="compositionally biased region" description="Basic and acidic residues" evidence="1">
    <location>
        <begin position="36"/>
        <end position="55"/>
    </location>
</feature>
<reference evidence="3" key="1">
    <citation type="journal article" date="2010" name="Genome Res.">
        <title>Population genomic sequencing of Coccidioides fungi reveals recent hybridization and transposon control.</title>
        <authorList>
            <person name="Neafsey D.E."/>
            <person name="Barker B.M."/>
            <person name="Sharpton T.J."/>
            <person name="Stajich J.E."/>
            <person name="Park D.J."/>
            <person name="Whiston E."/>
            <person name="Hung C.-Y."/>
            <person name="McMahan C."/>
            <person name="White J."/>
            <person name="Sykes S."/>
            <person name="Heiman D."/>
            <person name="Young S."/>
            <person name="Zeng Q."/>
            <person name="Abouelleil A."/>
            <person name="Aftuck L."/>
            <person name="Bessette D."/>
            <person name="Brown A."/>
            <person name="FitzGerald M."/>
            <person name="Lui A."/>
            <person name="Macdonald J.P."/>
            <person name="Priest M."/>
            <person name="Orbach M.J."/>
            <person name="Galgiani J.N."/>
            <person name="Kirkland T.N."/>
            <person name="Cole G.T."/>
            <person name="Birren B.W."/>
            <person name="Henn M.R."/>
            <person name="Taylor J.W."/>
            <person name="Rounsley S.D."/>
        </authorList>
    </citation>
    <scope>NUCLEOTIDE SEQUENCE [LARGE SCALE GENOMIC DNA]</scope>
    <source>
        <strain evidence="3">H538.4</strain>
    </source>
</reference>
<organism evidence="2 3">
    <name type="scientific">Coccidioides immitis H538.4</name>
    <dbReference type="NCBI Taxonomy" id="396776"/>
    <lineage>
        <taxon>Eukaryota</taxon>
        <taxon>Fungi</taxon>
        <taxon>Dikarya</taxon>
        <taxon>Ascomycota</taxon>
        <taxon>Pezizomycotina</taxon>
        <taxon>Eurotiomycetes</taxon>
        <taxon>Eurotiomycetidae</taxon>
        <taxon>Onygenales</taxon>
        <taxon>Onygenaceae</taxon>
        <taxon>Coccidioides</taxon>
    </lineage>
</organism>
<evidence type="ECO:0000313" key="2">
    <source>
        <dbReference type="EMBL" id="KMU84334.1"/>
    </source>
</evidence>
<sequence>MTKRNESSRGRGAPIIQSGFFSEPLLDDIRHMEEMEKDVLQREAEEKEKPERDKANQGGILKTQRLNGKRTEQPFKI</sequence>
<name>A0A0J8RK75_COCIT</name>
<gene>
    <name evidence="2" type="ORF">CIHG_02120</name>
</gene>
<protein>
    <submittedName>
        <fullName evidence="2">Uncharacterized protein</fullName>
    </submittedName>
</protein>